<sequence>MPFSRRDLLRLAGATGAAALLAACGTGGTGAAPAQMTNALTPRRGGTFRAAFTGGAAAESLDPYAGGSAVDFVRNDVIYDSLFVLENGGAAPSLATGLDTAADGRSFVLHLRENVRWHDGSAFTARDVAYSFGYMGDPARAYPSELTGYLDLAHVEVVDDATVRVPTLTPVGDPAVLLAAFPAKMVKDGTTSITAETVNGTGPYRVTAFEAGRETRLARFDGYWGEAAPADELVLLSLTDAQAQVNAVTTGQADYTGDIPFTTAKIGTTAPGLEIRTAGPATRTGFAFVLNATKPPFDDSRVRRAVRLGVDRQALVDTVFLGFGVPGNDLFGAGSRYHDDRAPLARDIEEARRLVAEAGAGGVKIFARTAEYQTGYNAATQLFAEQMKEIGLDVEAQVVGLSEFFEPSALAEAHSVTFGMGTYPLPVAYGRLSGIPSLVLPDEDFATALAEAIATTSEDTRAQAWQRLQDLMFDKGNTVVWGDADILSMAKANVAGVEVHDQAQYPYLGKAGLA</sequence>
<organism evidence="3 4">
    <name type="scientific">Amycolatopsis endophytica</name>
    <dbReference type="NCBI Taxonomy" id="860233"/>
    <lineage>
        <taxon>Bacteria</taxon>
        <taxon>Bacillati</taxon>
        <taxon>Actinomycetota</taxon>
        <taxon>Actinomycetes</taxon>
        <taxon>Pseudonocardiales</taxon>
        <taxon>Pseudonocardiaceae</taxon>
        <taxon>Amycolatopsis</taxon>
    </lineage>
</organism>
<gene>
    <name evidence="3" type="ORF">HNR02_006745</name>
</gene>
<evidence type="ECO:0000256" key="1">
    <source>
        <dbReference type="SAM" id="SignalP"/>
    </source>
</evidence>
<evidence type="ECO:0000259" key="2">
    <source>
        <dbReference type="Pfam" id="PF00496"/>
    </source>
</evidence>
<protein>
    <submittedName>
        <fullName evidence="3">Peptide/nickel transport system substrate-binding protein</fullName>
    </submittedName>
</protein>
<dbReference type="Pfam" id="PF00496">
    <property type="entry name" value="SBP_bac_5"/>
    <property type="match status" value="1"/>
</dbReference>
<evidence type="ECO:0000313" key="4">
    <source>
        <dbReference type="Proteomes" id="UP000549616"/>
    </source>
</evidence>
<dbReference type="InterPro" id="IPR000914">
    <property type="entry name" value="SBP_5_dom"/>
</dbReference>
<accession>A0A853BEB7</accession>
<evidence type="ECO:0000313" key="3">
    <source>
        <dbReference type="EMBL" id="NYI93370.1"/>
    </source>
</evidence>
<dbReference type="EMBL" id="JACCFK010000002">
    <property type="protein sequence ID" value="NYI93370.1"/>
    <property type="molecule type" value="Genomic_DNA"/>
</dbReference>
<feature type="signal peptide" evidence="1">
    <location>
        <begin position="1"/>
        <end position="31"/>
    </location>
</feature>
<dbReference type="GO" id="GO:0043190">
    <property type="term" value="C:ATP-binding cassette (ABC) transporter complex"/>
    <property type="evidence" value="ECO:0007669"/>
    <property type="project" value="InterPro"/>
</dbReference>
<dbReference type="RefSeq" id="WP_179777554.1">
    <property type="nucleotide sequence ID" value="NZ_JACCFK010000002.1"/>
</dbReference>
<feature type="domain" description="Solute-binding protein family 5" evidence="2">
    <location>
        <begin position="91"/>
        <end position="409"/>
    </location>
</feature>
<dbReference type="PROSITE" id="PS51257">
    <property type="entry name" value="PROKAR_LIPOPROTEIN"/>
    <property type="match status" value="1"/>
</dbReference>
<comment type="caution">
    <text evidence="3">The sequence shown here is derived from an EMBL/GenBank/DDBJ whole genome shotgun (WGS) entry which is preliminary data.</text>
</comment>
<dbReference type="InterPro" id="IPR039424">
    <property type="entry name" value="SBP_5"/>
</dbReference>
<proteinExistence type="predicted"/>
<dbReference type="Proteomes" id="UP000549616">
    <property type="component" value="Unassembled WGS sequence"/>
</dbReference>
<dbReference type="PROSITE" id="PS51318">
    <property type="entry name" value="TAT"/>
    <property type="match status" value="1"/>
</dbReference>
<dbReference type="AlphaFoldDB" id="A0A853BEB7"/>
<keyword evidence="1" id="KW-0732">Signal</keyword>
<feature type="chain" id="PRO_5032334056" evidence="1">
    <location>
        <begin position="32"/>
        <end position="514"/>
    </location>
</feature>
<dbReference type="GO" id="GO:0015833">
    <property type="term" value="P:peptide transport"/>
    <property type="evidence" value="ECO:0007669"/>
    <property type="project" value="TreeGrafter"/>
</dbReference>
<dbReference type="InterPro" id="IPR006311">
    <property type="entry name" value="TAT_signal"/>
</dbReference>
<keyword evidence="4" id="KW-1185">Reference proteome</keyword>
<dbReference type="GO" id="GO:0042597">
    <property type="term" value="C:periplasmic space"/>
    <property type="evidence" value="ECO:0007669"/>
    <property type="project" value="UniProtKB-ARBA"/>
</dbReference>
<dbReference type="Gene3D" id="3.40.190.10">
    <property type="entry name" value="Periplasmic binding protein-like II"/>
    <property type="match status" value="1"/>
</dbReference>
<dbReference type="PANTHER" id="PTHR30290">
    <property type="entry name" value="PERIPLASMIC BINDING COMPONENT OF ABC TRANSPORTER"/>
    <property type="match status" value="1"/>
</dbReference>
<dbReference type="GO" id="GO:1904680">
    <property type="term" value="F:peptide transmembrane transporter activity"/>
    <property type="evidence" value="ECO:0007669"/>
    <property type="project" value="TreeGrafter"/>
</dbReference>
<name>A0A853BEB7_9PSEU</name>
<dbReference type="Gene3D" id="3.10.105.10">
    <property type="entry name" value="Dipeptide-binding Protein, Domain 3"/>
    <property type="match status" value="1"/>
</dbReference>
<dbReference type="SUPFAM" id="SSF53850">
    <property type="entry name" value="Periplasmic binding protein-like II"/>
    <property type="match status" value="1"/>
</dbReference>
<dbReference type="PANTHER" id="PTHR30290:SF65">
    <property type="entry name" value="MONOACYL PHOSPHATIDYLINOSITOL TETRAMANNOSIDE-BINDING PROTEIN LPQW-RELATED"/>
    <property type="match status" value="1"/>
</dbReference>
<reference evidence="3 4" key="1">
    <citation type="submission" date="2020-07" db="EMBL/GenBank/DDBJ databases">
        <title>Sequencing the genomes of 1000 actinobacteria strains.</title>
        <authorList>
            <person name="Klenk H.-P."/>
        </authorList>
    </citation>
    <scope>NUCLEOTIDE SEQUENCE [LARGE SCALE GENOMIC DNA]</scope>
    <source>
        <strain evidence="3 4">DSM 104006</strain>
    </source>
</reference>